<evidence type="ECO:0000256" key="3">
    <source>
        <dbReference type="ARBA" id="ARBA00023237"/>
    </source>
</evidence>
<sequence>MNNTVKTISVFAVTFSIINIAYAQNNKTDSIKVKVDSKKEQNSSVMLNASADNGPRNVNIGLPASVGGTTILENGLPVVFDFMGQMPVNAWRSDSSFDRMEVQDVAKTAITIGDIGVSVSTYTNKGTEKLQGSGAFTTNSYGLLRGSFNVSGPMKNGFYYSISAFANMDPGTFNAAFSQFLDKTQIYKAIINKKYNEGKGEIGIQYKFASSESVSTKQNPYYYRSNGKVDAVEGFKLGRDSYLEKSGVVHYVNPLTGEYVTKDAMKGSGAENHIIDIFGKNSLDNGMKLDYILRYQHAESGNYNPYYSSISNPIDGKTRYRYVGTDNIYNGKVQSVLMLYTPRIPTNTYMTRVELSKKTDKHHWNIGFDEWYYHVHNSNTATYSFYHEVAPNPTRLIQETYDPVTGIWSPRKGSDIYGGYNHNGAMQYYTGSENKMALYVTEKWNPSEKVEVEGGARLEWQNVNGKWYTDEDRKEAGINWVSGNKTNVKKDWINKTFIAKGLWKIIPSFGIQGDITYTELGGKLSSYAGADDPGIKKSKIPGASMGVYFNHSLVRVVSKVTYIQRSNFTNNSTFTNPKDPSDYMKKTISYDVKTIGWTTDALFTPLKNFQFHMLLTLQNPEYKNYKFEVYGINYDYDGNIARSVSKTIIELDPSYEWKKFKFWASARYFSKEYANYTNSLYFAGRWETFAGIDYKYSKNVSFGISAVNLLNQSGAQGSISGTNTAIDPTPYYNKPVAGTYIRPFTLEFKTKFKF</sequence>
<evidence type="ECO:0000256" key="1">
    <source>
        <dbReference type="ARBA" id="ARBA00004442"/>
    </source>
</evidence>
<dbReference type="InterPro" id="IPR036942">
    <property type="entry name" value="Beta-barrel_TonB_sf"/>
</dbReference>
<evidence type="ECO:0000256" key="4">
    <source>
        <dbReference type="SAM" id="SignalP"/>
    </source>
</evidence>
<organism evidence="5 6">
    <name type="scientific">Apibacter adventoris</name>
    <dbReference type="NCBI Taxonomy" id="1679466"/>
    <lineage>
        <taxon>Bacteria</taxon>
        <taxon>Pseudomonadati</taxon>
        <taxon>Bacteroidota</taxon>
        <taxon>Flavobacteriia</taxon>
        <taxon>Flavobacteriales</taxon>
        <taxon>Weeksellaceae</taxon>
        <taxon>Apibacter</taxon>
    </lineage>
</organism>
<dbReference type="RefSeq" id="WP_146106100.1">
    <property type="nucleotide sequence ID" value="NZ_PSZM01000045.1"/>
</dbReference>
<dbReference type="EMBL" id="PSZM01000045">
    <property type="protein sequence ID" value="PQL90831.1"/>
    <property type="molecule type" value="Genomic_DNA"/>
</dbReference>
<evidence type="ECO:0000313" key="5">
    <source>
        <dbReference type="EMBL" id="PQL90831.1"/>
    </source>
</evidence>
<keyword evidence="4" id="KW-0732">Signal</keyword>
<evidence type="ECO:0008006" key="7">
    <source>
        <dbReference type="Google" id="ProtNLM"/>
    </source>
</evidence>
<keyword evidence="6" id="KW-1185">Reference proteome</keyword>
<name>A0A2S8A8E2_9FLAO</name>
<dbReference type="GO" id="GO:0009279">
    <property type="term" value="C:cell outer membrane"/>
    <property type="evidence" value="ECO:0007669"/>
    <property type="project" value="UniProtKB-SubCell"/>
</dbReference>
<feature type="signal peptide" evidence="4">
    <location>
        <begin position="1"/>
        <end position="23"/>
    </location>
</feature>
<evidence type="ECO:0000313" key="6">
    <source>
        <dbReference type="Proteomes" id="UP000238042"/>
    </source>
</evidence>
<reference evidence="5 6" key="1">
    <citation type="submission" date="2018-02" db="EMBL/GenBank/DDBJ databases">
        <title>Genome sequences of Apibacter spp., gut symbionts of Asian honey bees.</title>
        <authorList>
            <person name="Kwong W.K."/>
            <person name="Steele M.I."/>
            <person name="Moran N.A."/>
        </authorList>
    </citation>
    <scope>NUCLEOTIDE SEQUENCE [LARGE SCALE GENOMIC DNA]</scope>
    <source>
        <strain evidence="6">wkB301</strain>
    </source>
</reference>
<protein>
    <recommendedName>
        <fullName evidence="7">TonB-dependent receptor</fullName>
    </recommendedName>
</protein>
<comment type="caution">
    <text evidence="5">The sequence shown here is derived from an EMBL/GenBank/DDBJ whole genome shotgun (WGS) entry which is preliminary data.</text>
</comment>
<keyword evidence="2" id="KW-0472">Membrane</keyword>
<gene>
    <name evidence="5" type="ORF">C4S77_10290</name>
</gene>
<comment type="subcellular location">
    <subcellularLocation>
        <location evidence="1">Cell outer membrane</location>
    </subcellularLocation>
</comment>
<dbReference type="AlphaFoldDB" id="A0A2S8A8E2"/>
<dbReference type="Gene3D" id="2.40.170.20">
    <property type="entry name" value="TonB-dependent receptor, beta-barrel domain"/>
    <property type="match status" value="1"/>
</dbReference>
<keyword evidence="3" id="KW-0998">Cell outer membrane</keyword>
<feature type="chain" id="PRO_5015554948" description="TonB-dependent receptor" evidence="4">
    <location>
        <begin position="24"/>
        <end position="754"/>
    </location>
</feature>
<dbReference type="Proteomes" id="UP000238042">
    <property type="component" value="Unassembled WGS sequence"/>
</dbReference>
<dbReference type="SUPFAM" id="SSF56935">
    <property type="entry name" value="Porins"/>
    <property type="match status" value="1"/>
</dbReference>
<proteinExistence type="predicted"/>
<evidence type="ECO:0000256" key="2">
    <source>
        <dbReference type="ARBA" id="ARBA00023136"/>
    </source>
</evidence>
<dbReference type="OrthoDB" id="994364at2"/>
<accession>A0A2S8A8E2</accession>